<dbReference type="InterPro" id="IPR032675">
    <property type="entry name" value="LRR_dom_sf"/>
</dbReference>
<dbReference type="Gene3D" id="3.80.10.10">
    <property type="entry name" value="Ribonuclease Inhibitor"/>
    <property type="match status" value="1"/>
</dbReference>
<proteinExistence type="predicted"/>
<evidence type="ECO:0000313" key="1">
    <source>
        <dbReference type="EMBL" id="CCC48349.1"/>
    </source>
</evidence>
<name>G0TWL1_TRYVY</name>
<organism evidence="1">
    <name type="scientific">Trypanosoma vivax (strain Y486)</name>
    <dbReference type="NCBI Taxonomy" id="1055687"/>
    <lineage>
        <taxon>Eukaryota</taxon>
        <taxon>Discoba</taxon>
        <taxon>Euglenozoa</taxon>
        <taxon>Kinetoplastea</taxon>
        <taxon>Metakinetoplastina</taxon>
        <taxon>Trypanosomatida</taxon>
        <taxon>Trypanosomatidae</taxon>
        <taxon>Trypanosoma</taxon>
        <taxon>Duttonella</taxon>
    </lineage>
</organism>
<protein>
    <submittedName>
        <fullName evidence="1">Putative leucine-rich repeat protein (LRRP)</fullName>
    </submittedName>
</protein>
<accession>G0TWL1</accession>
<dbReference type="EMBL" id="HE573022">
    <property type="protein sequence ID" value="CCC48349.1"/>
    <property type="molecule type" value="Genomic_DNA"/>
</dbReference>
<feature type="non-terminal residue" evidence="1">
    <location>
        <position position="617"/>
    </location>
</feature>
<dbReference type="SUPFAM" id="SSF52058">
    <property type="entry name" value="L domain-like"/>
    <property type="match status" value="1"/>
</dbReference>
<reference evidence="1" key="1">
    <citation type="journal article" date="2012" name="Proc. Natl. Acad. Sci. U.S.A.">
        <title>Antigenic diversity is generated by distinct evolutionary mechanisms in African trypanosome species.</title>
        <authorList>
            <person name="Jackson A.P."/>
            <person name="Berry A."/>
            <person name="Aslett M."/>
            <person name="Allison H.C."/>
            <person name="Burton P."/>
            <person name="Vavrova-Anderson J."/>
            <person name="Brown R."/>
            <person name="Browne H."/>
            <person name="Corton N."/>
            <person name="Hauser H."/>
            <person name="Gamble J."/>
            <person name="Gilderthorp R."/>
            <person name="Marcello L."/>
            <person name="McQuillan J."/>
            <person name="Otto T.D."/>
            <person name="Quail M.A."/>
            <person name="Sanders M.J."/>
            <person name="van Tonder A."/>
            <person name="Ginger M.L."/>
            <person name="Field M.C."/>
            <person name="Barry J.D."/>
            <person name="Hertz-Fowler C."/>
            <person name="Berriman M."/>
        </authorList>
    </citation>
    <scope>NUCLEOTIDE SEQUENCE</scope>
    <source>
        <strain evidence="1">Y486</strain>
    </source>
</reference>
<gene>
    <name evidence="1" type="ORF">TVY486_0601400</name>
</gene>
<sequence>MIAPPPWEAHARRALPTASSGTFKDVFWTMMRTYTGYSYEDLQALMNAGATLSSGTSLWLCDAHGVGCPPIPDLLTAERTFAPLAPIEELPPVDFAENSSAVMWLRSCCVKYKESVSELLSVVNDCRGLGSRPPLDMRDKLRGAILKERTFRMKEDELQACFYDLRVVGKGLKQLTPDLVKFVNLTTLVLSNNPHLTSIAYMPPTCRVLIACGCSIQEVGPSNTLVFLGLAYNCIEALGFLADLPLLRVLDLTCNSVWNFGTTVDALNAHPCLEDVAFLGCPLSLLDGYTTRMTRSCYRLQHLDRVPLTQATRPQTVIAASPSSDGRCAVTVVTDQAYSVSYEEPTSIEVSFTLVRLEGLSQLTHEPLLREEHPLSDLYDHKGSKGKKKSKLVPLGPAYECSSFLSLEGTWGIAGGVPIKCEDIQLVANAAAAQQGGSARRKTLVTPPVDDVIEINQKINVKLEPKAEQAKALAQPLLLALHLKDVIRLPSGNSKTLTCDIGSFVADCSSLVCSAESMPRRATVQVPLVVSEAALEEKRIRARAYGKKADSTFDHYAMASSLTEVNMSVTTNFNSKRRSKSSFVERASGSCRQVAELKRLREEAEELRLIGNVEQRR</sequence>
<dbReference type="AlphaFoldDB" id="G0TWL1"/>